<gene>
    <name evidence="2" type="ORF">IAA07_03780</name>
</gene>
<dbReference type="Proteomes" id="UP000823900">
    <property type="component" value="Unassembled WGS sequence"/>
</dbReference>
<evidence type="ECO:0000313" key="2">
    <source>
        <dbReference type="EMBL" id="HJA70687.1"/>
    </source>
</evidence>
<dbReference type="AlphaFoldDB" id="A0A9D2KLV5"/>
<dbReference type="EMBL" id="DWZA01000032">
    <property type="protein sequence ID" value="HJA70687.1"/>
    <property type="molecule type" value="Genomic_DNA"/>
</dbReference>
<keyword evidence="1" id="KW-1133">Transmembrane helix</keyword>
<keyword evidence="1" id="KW-0812">Transmembrane</keyword>
<feature type="transmembrane region" description="Helical" evidence="1">
    <location>
        <begin position="61"/>
        <end position="81"/>
    </location>
</feature>
<keyword evidence="1" id="KW-0472">Membrane</keyword>
<organism evidence="2 3">
    <name type="scientific">Candidatus Lachnoclostridium stercoravium</name>
    <dbReference type="NCBI Taxonomy" id="2838633"/>
    <lineage>
        <taxon>Bacteria</taxon>
        <taxon>Bacillati</taxon>
        <taxon>Bacillota</taxon>
        <taxon>Clostridia</taxon>
        <taxon>Lachnospirales</taxon>
        <taxon>Lachnospiraceae</taxon>
    </lineage>
</organism>
<accession>A0A9D2KLV5</accession>
<evidence type="ECO:0000313" key="3">
    <source>
        <dbReference type="Proteomes" id="UP000823900"/>
    </source>
</evidence>
<sequence length="164" mass="17977">MKKKISLIALIFQAVAAVSLFLPWIFSEEYWARGNDVLSPYRLQNAYSINFFGGTATSGGILSYLTLIIMILSVVVFALICSNTISPLTKYGVFTSVIALVLFAIVTFIRCATRKTVGGTGLDMVGFWNIKIGWLFYISFALQIVAAVLAVLLALNKFSDARSN</sequence>
<comment type="caution">
    <text evidence="2">The sequence shown here is derived from an EMBL/GenBank/DDBJ whole genome shotgun (WGS) entry which is preliminary data.</text>
</comment>
<feature type="transmembrane region" description="Helical" evidence="1">
    <location>
        <begin position="93"/>
        <end position="112"/>
    </location>
</feature>
<feature type="transmembrane region" description="Helical" evidence="1">
    <location>
        <begin position="132"/>
        <end position="155"/>
    </location>
</feature>
<reference evidence="2" key="1">
    <citation type="journal article" date="2021" name="PeerJ">
        <title>Extensive microbial diversity within the chicken gut microbiome revealed by metagenomics and culture.</title>
        <authorList>
            <person name="Gilroy R."/>
            <person name="Ravi A."/>
            <person name="Getino M."/>
            <person name="Pursley I."/>
            <person name="Horton D.L."/>
            <person name="Alikhan N.F."/>
            <person name="Baker D."/>
            <person name="Gharbi K."/>
            <person name="Hall N."/>
            <person name="Watson M."/>
            <person name="Adriaenssens E.M."/>
            <person name="Foster-Nyarko E."/>
            <person name="Jarju S."/>
            <person name="Secka A."/>
            <person name="Antonio M."/>
            <person name="Oren A."/>
            <person name="Chaudhuri R.R."/>
            <person name="La Ragione R."/>
            <person name="Hildebrand F."/>
            <person name="Pallen M.J."/>
        </authorList>
    </citation>
    <scope>NUCLEOTIDE SEQUENCE</scope>
    <source>
        <strain evidence="2">CHK178-16964</strain>
    </source>
</reference>
<protein>
    <submittedName>
        <fullName evidence="2">Uncharacterized protein</fullName>
    </submittedName>
</protein>
<evidence type="ECO:0000256" key="1">
    <source>
        <dbReference type="SAM" id="Phobius"/>
    </source>
</evidence>
<proteinExistence type="predicted"/>
<name>A0A9D2KLV5_9FIRM</name>
<reference evidence="2" key="2">
    <citation type="submission" date="2021-04" db="EMBL/GenBank/DDBJ databases">
        <authorList>
            <person name="Gilroy R."/>
        </authorList>
    </citation>
    <scope>NUCLEOTIDE SEQUENCE</scope>
    <source>
        <strain evidence="2">CHK178-16964</strain>
    </source>
</reference>